<name>A0A967B8G9_9PROT</name>
<reference evidence="2" key="1">
    <citation type="submission" date="2019-11" db="EMBL/GenBank/DDBJ databases">
        <title>Description of new Acetobacter species.</title>
        <authorList>
            <person name="Cleenwerck I."/>
            <person name="Sombolestani A.S."/>
        </authorList>
    </citation>
    <scope>NUCLEOTIDE SEQUENCE</scope>
    <source>
        <strain evidence="2">LMG 1626</strain>
    </source>
</reference>
<evidence type="ECO:0000313" key="2">
    <source>
        <dbReference type="EMBL" id="NHO54289.1"/>
    </source>
</evidence>
<feature type="compositionally biased region" description="Polar residues" evidence="1">
    <location>
        <begin position="186"/>
        <end position="198"/>
    </location>
</feature>
<feature type="compositionally biased region" description="Basic and acidic residues" evidence="1">
    <location>
        <begin position="49"/>
        <end position="62"/>
    </location>
</feature>
<keyword evidence="3" id="KW-1185">Reference proteome</keyword>
<feature type="region of interest" description="Disordered" evidence="1">
    <location>
        <begin position="39"/>
        <end position="86"/>
    </location>
</feature>
<gene>
    <name evidence="2" type="ORF">GOB87_10020</name>
</gene>
<dbReference type="SUPFAM" id="SSF48403">
    <property type="entry name" value="Ankyrin repeat"/>
    <property type="match status" value="1"/>
</dbReference>
<organism evidence="2 3">
    <name type="scientific">Acetobacter estunensis</name>
    <dbReference type="NCBI Taxonomy" id="104097"/>
    <lineage>
        <taxon>Bacteria</taxon>
        <taxon>Pseudomonadati</taxon>
        <taxon>Pseudomonadota</taxon>
        <taxon>Alphaproteobacteria</taxon>
        <taxon>Acetobacterales</taxon>
        <taxon>Acetobacteraceae</taxon>
        <taxon>Acetobacter</taxon>
    </lineage>
</organism>
<proteinExistence type="predicted"/>
<evidence type="ECO:0000256" key="1">
    <source>
        <dbReference type="SAM" id="MobiDB-lite"/>
    </source>
</evidence>
<dbReference type="InterPro" id="IPR036770">
    <property type="entry name" value="Ankyrin_rpt-contain_sf"/>
</dbReference>
<evidence type="ECO:0000313" key="3">
    <source>
        <dbReference type="Proteomes" id="UP000597459"/>
    </source>
</evidence>
<accession>A0A967B8G9</accession>
<dbReference type="Gene3D" id="1.25.40.20">
    <property type="entry name" value="Ankyrin repeat-containing domain"/>
    <property type="match status" value="1"/>
</dbReference>
<protein>
    <submittedName>
        <fullName evidence="2">Ankyrin repeat domain-containing protein</fullName>
    </submittedName>
</protein>
<dbReference type="AlphaFoldDB" id="A0A967B8G9"/>
<dbReference type="EMBL" id="WOTH01000019">
    <property type="protein sequence ID" value="NHO54289.1"/>
    <property type="molecule type" value="Genomic_DNA"/>
</dbReference>
<feature type="region of interest" description="Disordered" evidence="1">
    <location>
        <begin position="186"/>
        <end position="208"/>
    </location>
</feature>
<sequence length="208" mass="21315">MSRFAFLSRRCHAQTFGLALLMGAVGVFVLPTKPVHAQNTDQAEAEAADAAKEAEARREAKRSAPPAALPGAQSNGEDNSHASGDMEPTAALFDAVNRGSLGAAKEAVNRGADMGGHNALGQTPLDLAIDLNRNNIIFYLLAMRNLEGSPSDVVTSVASSGVRVENGSGRMDVGGSAGRNTAASLSQRYDSSGGTPQPTAGFLGFGGS</sequence>
<comment type="caution">
    <text evidence="2">The sequence shown here is derived from an EMBL/GenBank/DDBJ whole genome shotgun (WGS) entry which is preliminary data.</text>
</comment>
<dbReference type="Proteomes" id="UP000597459">
    <property type="component" value="Unassembled WGS sequence"/>
</dbReference>